<dbReference type="SUPFAM" id="SSF54913">
    <property type="entry name" value="GlnB-like"/>
    <property type="match status" value="1"/>
</dbReference>
<protein>
    <submittedName>
        <fullName evidence="2">CutA1 divalent ion tolerance protein</fullName>
    </submittedName>
</protein>
<proteinExistence type="inferred from homology"/>
<dbReference type="Pfam" id="PF03091">
    <property type="entry name" value="CutA1"/>
    <property type="match status" value="1"/>
</dbReference>
<dbReference type="AlphaFoldDB" id="A0A0A2C1E4"/>
<dbReference type="RefSeq" id="WP_036906911.1">
    <property type="nucleotide sequence ID" value="NZ_CP138967.1"/>
</dbReference>
<comment type="similarity">
    <text evidence="1">Belongs to the CutA family.</text>
</comment>
<organism evidence="2 3">
    <name type="scientific">Prochlorococcus marinus str. PAC1</name>
    <dbReference type="NCBI Taxonomy" id="59924"/>
    <lineage>
        <taxon>Bacteria</taxon>
        <taxon>Bacillati</taxon>
        <taxon>Cyanobacteriota</taxon>
        <taxon>Cyanophyceae</taxon>
        <taxon>Synechococcales</taxon>
        <taxon>Prochlorococcaceae</taxon>
        <taxon>Prochlorococcus</taxon>
    </lineage>
</organism>
<gene>
    <name evidence="2" type="ORF">EV03_1724</name>
</gene>
<dbReference type="InterPro" id="IPR015867">
    <property type="entry name" value="N-reg_PII/ATP_PRibTrfase_C"/>
</dbReference>
<dbReference type="GO" id="GO:0010038">
    <property type="term" value="P:response to metal ion"/>
    <property type="evidence" value="ECO:0007669"/>
    <property type="project" value="InterPro"/>
</dbReference>
<dbReference type="Gene3D" id="3.30.70.120">
    <property type="match status" value="1"/>
</dbReference>
<evidence type="ECO:0000256" key="1">
    <source>
        <dbReference type="ARBA" id="ARBA00010169"/>
    </source>
</evidence>
<dbReference type="InterPro" id="IPR011322">
    <property type="entry name" value="N-reg_PII-like_a/b"/>
</dbReference>
<sequence length="107" mass="12757">MTLSSFNQEIYLVITTEFDKKNASKLANLLLREKLIPCVTFKNIESHFWWEGNINQSQEVQLMIKCKKENLDNVCNKISEFHSYSIPEIIYFRVSANKNYYHWMNSI</sequence>
<dbReference type="PANTHER" id="PTHR23419">
    <property type="entry name" value="DIVALENT CATION TOLERANCE CUTA-RELATED"/>
    <property type="match status" value="1"/>
</dbReference>
<dbReference type="GO" id="GO:0005507">
    <property type="term" value="F:copper ion binding"/>
    <property type="evidence" value="ECO:0007669"/>
    <property type="project" value="TreeGrafter"/>
</dbReference>
<dbReference type="Proteomes" id="UP000030392">
    <property type="component" value="Unassembled WGS sequence"/>
</dbReference>
<comment type="caution">
    <text evidence="2">The sequence shown here is derived from an EMBL/GenBank/DDBJ whole genome shotgun (WGS) entry which is preliminary data.</text>
</comment>
<name>A0A0A2C1E4_PROMR</name>
<reference evidence="3" key="1">
    <citation type="journal article" date="2014" name="Sci. Data">
        <title>Genomes of diverse isolates of the marine cyanobacterium Prochlorococcus.</title>
        <authorList>
            <person name="Biller S."/>
            <person name="Berube P."/>
            <person name="Thompson J."/>
            <person name="Kelly L."/>
            <person name="Roggensack S."/>
            <person name="Awad L."/>
            <person name="Roache-Johnson K."/>
            <person name="Ding H."/>
            <person name="Giovannoni S.J."/>
            <person name="Moore L.R."/>
            <person name="Chisholm S.W."/>
        </authorList>
    </citation>
    <scope>NUCLEOTIDE SEQUENCE [LARGE SCALE GENOMIC DNA]</scope>
    <source>
        <strain evidence="3">PAC1</strain>
    </source>
</reference>
<dbReference type="EMBL" id="JNAX01000015">
    <property type="protein sequence ID" value="KGG19342.1"/>
    <property type="molecule type" value="Genomic_DNA"/>
</dbReference>
<evidence type="ECO:0000313" key="2">
    <source>
        <dbReference type="EMBL" id="KGG19342.1"/>
    </source>
</evidence>
<dbReference type="InterPro" id="IPR004323">
    <property type="entry name" value="Ion_tolerance_CutA"/>
</dbReference>
<dbReference type="PANTHER" id="PTHR23419:SF8">
    <property type="entry name" value="FI09726P"/>
    <property type="match status" value="1"/>
</dbReference>
<accession>A0A0A2C1E4</accession>
<evidence type="ECO:0000313" key="3">
    <source>
        <dbReference type="Proteomes" id="UP000030392"/>
    </source>
</evidence>